<keyword evidence="12" id="KW-0675">Receptor</keyword>
<evidence type="ECO:0000256" key="11">
    <source>
        <dbReference type="RuleBase" id="RU003357"/>
    </source>
</evidence>
<comment type="subcellular location">
    <subcellularLocation>
        <location evidence="1 10">Cell outer membrane</location>
        <topology evidence="1 10">Multi-pass membrane protein</topology>
    </subcellularLocation>
</comment>
<dbReference type="GO" id="GO:0044718">
    <property type="term" value="P:siderophore transmembrane transport"/>
    <property type="evidence" value="ECO:0007669"/>
    <property type="project" value="TreeGrafter"/>
</dbReference>
<dbReference type="InterPro" id="IPR012910">
    <property type="entry name" value="Plug_dom"/>
</dbReference>
<evidence type="ECO:0000256" key="9">
    <source>
        <dbReference type="ARBA" id="ARBA00023237"/>
    </source>
</evidence>
<keyword evidence="8 10" id="KW-0472">Membrane</keyword>
<comment type="similarity">
    <text evidence="10 11">Belongs to the TonB-dependent receptor family.</text>
</comment>
<dbReference type="GO" id="GO:0015344">
    <property type="term" value="F:siderophore uptake transmembrane transporter activity"/>
    <property type="evidence" value="ECO:0007669"/>
    <property type="project" value="TreeGrafter"/>
</dbReference>
<dbReference type="SUPFAM" id="SSF56935">
    <property type="entry name" value="Porins"/>
    <property type="match status" value="1"/>
</dbReference>
<dbReference type="Proteomes" id="UP000293863">
    <property type="component" value="Unassembled WGS sequence"/>
</dbReference>
<evidence type="ECO:0000256" key="10">
    <source>
        <dbReference type="PROSITE-ProRule" id="PRU01360"/>
    </source>
</evidence>
<protein>
    <submittedName>
        <fullName evidence="12">TonB-dependent receptor</fullName>
    </submittedName>
</protein>
<keyword evidence="3 10" id="KW-1134">Transmembrane beta strand</keyword>
<dbReference type="CDD" id="cd01347">
    <property type="entry name" value="ligand_gated_channel"/>
    <property type="match status" value="1"/>
</dbReference>
<evidence type="ECO:0000256" key="7">
    <source>
        <dbReference type="ARBA" id="ARBA00023077"/>
    </source>
</evidence>
<dbReference type="InterPro" id="IPR036942">
    <property type="entry name" value="Beta-barrel_TonB_sf"/>
</dbReference>
<name>A0A385C564_9GAMM</name>
<dbReference type="InterPro" id="IPR039426">
    <property type="entry name" value="TonB-dep_rcpt-like"/>
</dbReference>
<evidence type="ECO:0000256" key="6">
    <source>
        <dbReference type="ARBA" id="ARBA00023065"/>
    </source>
</evidence>
<keyword evidence="9 10" id="KW-0998">Cell outer membrane</keyword>
<dbReference type="Gene3D" id="2.40.170.20">
    <property type="entry name" value="TonB-dependent receptor, beta-barrel domain"/>
    <property type="match status" value="1"/>
</dbReference>
<reference evidence="12 13" key="1">
    <citation type="submission" date="2019-02" db="EMBL/GenBank/DDBJ databases">
        <title>The Batch Genome Submission of Acinetobacter spp. strains.</title>
        <authorList>
            <person name="Qin J."/>
            <person name="Hu Y."/>
            <person name="Ye H."/>
            <person name="Wei L."/>
            <person name="Feng Y."/>
            <person name="Zong Z."/>
        </authorList>
    </citation>
    <scope>NUCLEOTIDE SEQUENCE [LARGE SCALE GENOMIC DNA]</scope>
    <source>
        <strain evidence="12 13">WCHAW060049</strain>
    </source>
</reference>
<dbReference type="PANTHER" id="PTHR30069:SF53">
    <property type="entry name" value="COLICIN I RECEPTOR-RELATED"/>
    <property type="match status" value="1"/>
</dbReference>
<sequence length="686" mass="74608">MNKQLILKTLSLSILTAMSFSTYSAETQDKTAQLQTIVVTASSEAVDIKEAPASISVITSEDIEKQPVGSIAELLSKVPGVTGGISPSGEGSKIKLRGLPENYTLILVDGKRIGSSRDTNYRPDLGRQDLNWITPDMIERIEVVRGPMSSLYGSDAMGGVINIITKKIPNKWGGNATLNYTQPTTSSDLGTSLQTSIMAAGPLTDTLGLRLTAGLTEREADKKYLAGSGTTGSQDQNYNAMLHYKPSDQHSLSFEAGHSIQKNEKGSRINPTTGAEVATSWGATELEHNSVSISHDGEWNIGKSKLSAYYNDYDSSIADSITKSNELIVEGNLTMPFEAVFDQVLTLGGQWKKQELTNTDTIGTLPGGSWDGQSYTNPKVDNKSWALFLENNISLLDNLKLTVGDRLDHDDKYGTHHSPRGYLVFSATDDLVIKGGVAKGFRAPTVKESTPGAATQSGGNGCNGLKGQVWKDMATGKDLTYISGGCYMTGNPNLKPEESTNYEIGVNYTGFGTDLGLTFFHTDFKNKIAYSPLGVRNGVWFTRNENIQSAVTRGLEMVANFPILDNLKWNNNATYFLKAKNEDTGTTLLTTSKLTINSSLNWQPIDPLNIDLSAQYLGKQYLTEKTTTSTMQKPHTIVNLASNYKVNDNLTIRGGFINLLDKKLSNGSDAYLVERQKVFVGATYKF</sequence>
<evidence type="ECO:0000313" key="13">
    <source>
        <dbReference type="Proteomes" id="UP000293863"/>
    </source>
</evidence>
<dbReference type="Pfam" id="PF00593">
    <property type="entry name" value="TonB_dep_Rec_b-barrel"/>
    <property type="match status" value="1"/>
</dbReference>
<gene>
    <name evidence="12" type="ORF">EXU28_07180</name>
</gene>
<keyword evidence="13" id="KW-1185">Reference proteome</keyword>
<keyword evidence="6" id="KW-0406">Ion transport</keyword>
<dbReference type="InterPro" id="IPR037066">
    <property type="entry name" value="Plug_dom_sf"/>
</dbReference>
<dbReference type="OrthoDB" id="9764669at2"/>
<evidence type="ECO:0000256" key="5">
    <source>
        <dbReference type="ARBA" id="ARBA00022729"/>
    </source>
</evidence>
<organism evidence="12 13">
    <name type="scientific">Acinetobacter wuhouensis</name>
    <dbReference type="NCBI Taxonomy" id="1879050"/>
    <lineage>
        <taxon>Bacteria</taxon>
        <taxon>Pseudomonadati</taxon>
        <taxon>Pseudomonadota</taxon>
        <taxon>Gammaproteobacteria</taxon>
        <taxon>Moraxellales</taxon>
        <taxon>Moraxellaceae</taxon>
        <taxon>Acinetobacter</taxon>
    </lineage>
</organism>
<comment type="caution">
    <text evidence="12">The sequence shown here is derived from an EMBL/GenBank/DDBJ whole genome shotgun (WGS) entry which is preliminary data.</text>
</comment>
<dbReference type="EMBL" id="SGSQ01000009">
    <property type="protein sequence ID" value="RZG46967.1"/>
    <property type="molecule type" value="Genomic_DNA"/>
</dbReference>
<accession>A0A385C564</accession>
<dbReference type="Gene3D" id="2.170.130.10">
    <property type="entry name" value="TonB-dependent receptor, plug domain"/>
    <property type="match status" value="1"/>
</dbReference>
<dbReference type="Pfam" id="PF07715">
    <property type="entry name" value="Plug"/>
    <property type="match status" value="1"/>
</dbReference>
<evidence type="ECO:0000256" key="3">
    <source>
        <dbReference type="ARBA" id="ARBA00022452"/>
    </source>
</evidence>
<dbReference type="AlphaFoldDB" id="A0A385C564"/>
<dbReference type="GO" id="GO:0009279">
    <property type="term" value="C:cell outer membrane"/>
    <property type="evidence" value="ECO:0007669"/>
    <property type="project" value="UniProtKB-SubCell"/>
</dbReference>
<dbReference type="RefSeq" id="WP_068976189.1">
    <property type="nucleotide sequence ID" value="NZ_CP031716.1"/>
</dbReference>
<dbReference type="PROSITE" id="PS52016">
    <property type="entry name" value="TONB_DEPENDENT_REC_3"/>
    <property type="match status" value="1"/>
</dbReference>
<evidence type="ECO:0000256" key="2">
    <source>
        <dbReference type="ARBA" id="ARBA00022448"/>
    </source>
</evidence>
<keyword evidence="7 11" id="KW-0798">TonB box</keyword>
<dbReference type="KEGG" id="awu:BEN71_12140"/>
<evidence type="ECO:0000256" key="1">
    <source>
        <dbReference type="ARBA" id="ARBA00004571"/>
    </source>
</evidence>
<evidence type="ECO:0000256" key="4">
    <source>
        <dbReference type="ARBA" id="ARBA00022692"/>
    </source>
</evidence>
<dbReference type="InterPro" id="IPR000531">
    <property type="entry name" value="Beta-barrel_TonB"/>
</dbReference>
<dbReference type="PANTHER" id="PTHR30069">
    <property type="entry name" value="TONB-DEPENDENT OUTER MEMBRANE RECEPTOR"/>
    <property type="match status" value="1"/>
</dbReference>
<keyword evidence="4 10" id="KW-0812">Transmembrane</keyword>
<dbReference type="STRING" id="1879050.GCA_001696605_03656"/>
<keyword evidence="2 10" id="KW-0813">Transport</keyword>
<evidence type="ECO:0000256" key="8">
    <source>
        <dbReference type="ARBA" id="ARBA00023136"/>
    </source>
</evidence>
<keyword evidence="5" id="KW-0732">Signal</keyword>
<proteinExistence type="inferred from homology"/>
<evidence type="ECO:0000313" key="12">
    <source>
        <dbReference type="EMBL" id="RZG46967.1"/>
    </source>
</evidence>